<keyword evidence="5 7" id="KW-0998">Cell outer membrane</keyword>
<organism evidence="10 11">
    <name type="scientific">Escherichia coli</name>
    <dbReference type="NCBI Taxonomy" id="562"/>
    <lineage>
        <taxon>Bacteria</taxon>
        <taxon>Pseudomonadati</taxon>
        <taxon>Pseudomonadota</taxon>
        <taxon>Gammaproteobacteria</taxon>
        <taxon>Enterobacterales</taxon>
        <taxon>Enterobacteriaceae</taxon>
        <taxon>Escherichia</taxon>
    </lineage>
</organism>
<comment type="subcellular location">
    <subcellularLocation>
        <location evidence="7">Cell outer membrane</location>
        <topology evidence="7">Lipid-anchor</topology>
        <orientation evidence="7">Periplasmic side</orientation>
    </subcellularLocation>
    <subcellularLocation>
        <location evidence="7">Secreted</location>
        <location evidence="7">Cell wall</location>
        <topology evidence="7">Peptidoglycan-anchor</topology>
    </subcellularLocation>
    <text evidence="7">Attached via its lipidated N-terminus to the inner leaflet of the outer membrane. Attached to the peptidoglycan network (PGN) via its C-terminus.</text>
</comment>
<evidence type="ECO:0000256" key="5">
    <source>
        <dbReference type="ARBA" id="ARBA00023237"/>
    </source>
</evidence>
<evidence type="ECO:0000259" key="9">
    <source>
        <dbReference type="Pfam" id="PF04728"/>
    </source>
</evidence>
<keyword evidence="4 7" id="KW-0564">Palmitate</keyword>
<evidence type="ECO:0000256" key="6">
    <source>
        <dbReference type="ARBA" id="ARBA00023288"/>
    </source>
</evidence>
<evidence type="ECO:0000256" key="7">
    <source>
        <dbReference type="HAMAP-Rule" id="MF_00843"/>
    </source>
</evidence>
<dbReference type="GO" id="GO:0030258">
    <property type="term" value="P:lipid modification"/>
    <property type="evidence" value="ECO:0007669"/>
    <property type="project" value="UniProtKB-UniRule"/>
</dbReference>
<dbReference type="EMBL" id="LRKC01000155">
    <property type="protein sequence ID" value="OKV06963.1"/>
    <property type="molecule type" value="Genomic_DNA"/>
</dbReference>
<sequence>MTVLEFIMNKLILSIPLALCLAGCTSNAKIEHLEHDIQALNNKINQLQQDIDALRPEIQQVKDETARAHYRLDVRNSPYKPRL</sequence>
<comment type="caution">
    <text evidence="10">The sequence shown here is derived from an EMBL/GenBank/DDBJ whole genome shotgun (WGS) entry which is preliminary data.</text>
</comment>
<evidence type="ECO:0000256" key="4">
    <source>
        <dbReference type="ARBA" id="ARBA00023139"/>
    </source>
</evidence>
<dbReference type="PANTHER" id="PTHR38763">
    <property type="entry name" value="MAJOR OUTER MEMBRANE PROLIPOPROTEIN LPP"/>
    <property type="match status" value="1"/>
</dbReference>
<evidence type="ECO:0000313" key="11">
    <source>
        <dbReference type="Proteomes" id="UP000185794"/>
    </source>
</evidence>
<keyword evidence="2 7" id="KW-0572">Peptidoglycan-anchor</keyword>
<evidence type="ECO:0000256" key="1">
    <source>
        <dbReference type="ARBA" id="ARBA00022729"/>
    </source>
</evidence>
<comment type="caution">
    <text evidence="7">Lacks conserved residue(s) required for the propagation of feature annotation.</text>
</comment>
<reference evidence="10 11" key="1">
    <citation type="journal article" date="2017" name="Front. Cell. Infect. Microbiol.">
        <title>Chaperone-usher pili loci of human colonization factor-negative enterotoxigenic Escherichia coli.</title>
        <authorList>
            <person name="Del Canto F."/>
            <person name="Vidal R."/>
            <person name="Stine O.C."/>
            <person name="Pop M."/>
        </authorList>
    </citation>
    <scope>NUCLEOTIDE SEQUENCE [LARGE SCALE GENOMIC DNA]</scope>
    <source>
        <strain evidence="10 11">700324</strain>
    </source>
</reference>
<feature type="coiled-coil region" evidence="7">
    <location>
        <begin position="30"/>
        <end position="64"/>
    </location>
</feature>
<keyword evidence="7" id="KW-0134">Cell wall</keyword>
<dbReference type="PANTHER" id="PTHR38763:SF1">
    <property type="entry name" value="MAJOR OUTER MEMBRANE LIPOPROTEIN LPP"/>
    <property type="match status" value="1"/>
</dbReference>
<dbReference type="SUPFAM" id="SSF58042">
    <property type="entry name" value="Outer membrane lipoprotein"/>
    <property type="match status" value="1"/>
</dbReference>
<keyword evidence="7" id="KW-0964">Secreted</keyword>
<dbReference type="GO" id="GO:0043580">
    <property type="term" value="P:periplasmic space organization"/>
    <property type="evidence" value="ECO:0007669"/>
    <property type="project" value="UniProtKB-UniRule"/>
</dbReference>
<protein>
    <recommendedName>
        <fullName evidence="7">Major outer membrane lipoprotein Lpp</fullName>
    </recommendedName>
    <alternativeName>
        <fullName evidence="7">Braun lipoprotein</fullName>
    </alternativeName>
    <alternativeName>
        <fullName evidence="7">Murein lipoprotein</fullName>
        <shortName evidence="7">BLP</shortName>
    </alternativeName>
</protein>
<comment type="function">
    <text evidence="7">A highly abundant outer membrane lipoprotein that controls the distance between the inner and outer membranes. The only protein known to be covalently linked to the peptidoglycan network (PGN). Also non-covalently binds the PGN. The link between the cell outer membrane and PGN contributes to maintenance of the structural and functional integrity of the cell envelope, and maintains the correct distance between the PGN and the outer membrane.</text>
</comment>
<name>A0A0L6ZWR8_ECOLX</name>
<dbReference type="PIRSF" id="PIRSF002855">
    <property type="entry name" value="Murein-lipoprotein"/>
    <property type="match status" value="1"/>
</dbReference>
<keyword evidence="3 7" id="KW-0472">Membrane</keyword>
<evidence type="ECO:0000256" key="2">
    <source>
        <dbReference type="ARBA" id="ARBA00023088"/>
    </source>
</evidence>
<keyword evidence="7" id="KW-0677">Repeat</keyword>
<dbReference type="Gene3D" id="1.20.5.190">
    <property type="match status" value="1"/>
</dbReference>
<dbReference type="InterPro" id="IPR016367">
    <property type="entry name" value="MOM_Lpp"/>
</dbReference>
<feature type="repeat" evidence="7">
    <location>
        <begin position="41"/>
        <end position="51"/>
    </location>
</feature>
<keyword evidence="1" id="KW-0732">Signal</keyword>
<proteinExistence type="inferred from homology"/>
<comment type="similarity">
    <text evidence="7">Belongs to the Lpp family.</text>
</comment>
<dbReference type="GO" id="GO:0009279">
    <property type="term" value="C:cell outer membrane"/>
    <property type="evidence" value="ECO:0007669"/>
    <property type="project" value="UniProtKB-SubCell"/>
</dbReference>
<feature type="domain" description="Lipoprotein leucine-zipper" evidence="9">
    <location>
        <begin position="29"/>
        <end position="80"/>
    </location>
</feature>
<dbReference type="Pfam" id="PF04728">
    <property type="entry name" value="LPP"/>
    <property type="match status" value="1"/>
</dbReference>
<feature type="lipid moiety-binding region" description="S-diacylglycerol cysteine" evidence="7 8">
    <location>
        <position position="24"/>
    </location>
</feature>
<keyword evidence="6 7" id="KW-0449">Lipoprotein</keyword>
<evidence type="ECO:0000313" key="10">
    <source>
        <dbReference type="EMBL" id="OKV06963.1"/>
    </source>
</evidence>
<dbReference type="AlphaFoldDB" id="A0A0L6ZWR8"/>
<keyword evidence="7" id="KW-0175">Coiled coil</keyword>
<accession>A0A0L6ZWR8</accession>
<comment type="subunit">
    <text evidence="7">Homotrimer.</text>
</comment>
<dbReference type="HAMAP" id="MF_00843">
    <property type="entry name" value="Lpp"/>
    <property type="match status" value="1"/>
</dbReference>
<gene>
    <name evidence="7" type="primary">lpp</name>
    <name evidence="10" type="ORF">AWP47_21195</name>
</gene>
<feature type="lipid moiety-binding region" description="N-palmitoyl cysteine" evidence="7 8">
    <location>
        <position position="24"/>
    </location>
</feature>
<evidence type="ECO:0000256" key="8">
    <source>
        <dbReference type="PIRSR" id="PIRSR002855-2"/>
    </source>
</evidence>
<dbReference type="InterPro" id="IPR006817">
    <property type="entry name" value="Lipoprotein_leucine-zipper_dom"/>
</dbReference>
<dbReference type="GO" id="GO:0008289">
    <property type="term" value="F:lipid binding"/>
    <property type="evidence" value="ECO:0007669"/>
    <property type="project" value="UniProtKB-UniRule"/>
</dbReference>
<dbReference type="Proteomes" id="UP000185794">
    <property type="component" value="Unassembled WGS sequence"/>
</dbReference>
<evidence type="ECO:0000256" key="3">
    <source>
        <dbReference type="ARBA" id="ARBA00023136"/>
    </source>
</evidence>
<dbReference type="GO" id="GO:0042834">
    <property type="term" value="F:peptidoglycan binding"/>
    <property type="evidence" value="ECO:0007669"/>
    <property type="project" value="UniProtKB-UniRule"/>
</dbReference>